<dbReference type="VEuPathDB" id="FungiDB:MAPG_02422"/>
<evidence type="ECO:0000256" key="9">
    <source>
        <dbReference type="SAM" id="MobiDB-lite"/>
    </source>
</evidence>
<evidence type="ECO:0000313" key="11">
    <source>
        <dbReference type="EnsemblFungi" id="MAPG_02422T0"/>
    </source>
</evidence>
<evidence type="ECO:0000313" key="12">
    <source>
        <dbReference type="Proteomes" id="UP000011715"/>
    </source>
</evidence>
<accession>A0A0C4DRB4</accession>
<keyword evidence="4 8" id="KW-0805">Transcription regulation</keyword>
<dbReference type="InterPro" id="IPR019313">
    <property type="entry name" value="Mediator_Med17"/>
</dbReference>
<protein>
    <recommendedName>
        <fullName evidence="3 8">Mediator of RNA polymerase II transcription subunit 17</fullName>
    </recommendedName>
    <alternativeName>
        <fullName evidence="7 8">Mediator complex subunit 17</fullName>
    </alternativeName>
</protein>
<proteinExistence type="inferred from homology"/>
<reference evidence="10" key="3">
    <citation type="submission" date="2011-03" db="EMBL/GenBank/DDBJ databases">
        <title>Annotation of Magnaporthe poae ATCC 64411.</title>
        <authorList>
            <person name="Ma L.-J."/>
            <person name="Dead R."/>
            <person name="Young S.K."/>
            <person name="Zeng Q."/>
            <person name="Gargeya S."/>
            <person name="Fitzgerald M."/>
            <person name="Haas B."/>
            <person name="Abouelleil A."/>
            <person name="Alvarado L."/>
            <person name="Arachchi H.M."/>
            <person name="Berlin A."/>
            <person name="Brown A."/>
            <person name="Chapman S.B."/>
            <person name="Chen Z."/>
            <person name="Dunbar C."/>
            <person name="Freedman E."/>
            <person name="Gearin G."/>
            <person name="Gellesch M."/>
            <person name="Goldberg J."/>
            <person name="Griggs A."/>
            <person name="Gujja S."/>
            <person name="Heiman D."/>
            <person name="Howarth C."/>
            <person name="Larson L."/>
            <person name="Lui A."/>
            <person name="MacDonald P.J.P."/>
            <person name="Mehta T."/>
            <person name="Montmayeur A."/>
            <person name="Murphy C."/>
            <person name="Neiman D."/>
            <person name="Pearson M."/>
            <person name="Priest M."/>
            <person name="Roberts A."/>
            <person name="Saif S."/>
            <person name="Shea T."/>
            <person name="Shenoy N."/>
            <person name="Sisk P."/>
            <person name="Stolte C."/>
            <person name="Sykes S."/>
            <person name="Yandava C."/>
            <person name="Wortman J."/>
            <person name="Nusbaum C."/>
            <person name="Birren B."/>
        </authorList>
    </citation>
    <scope>NUCLEOTIDE SEQUENCE</scope>
    <source>
        <strain evidence="10">ATCC 64411</strain>
    </source>
</reference>
<reference evidence="10" key="1">
    <citation type="submission" date="2010-05" db="EMBL/GenBank/DDBJ databases">
        <title>The Genome Sequence of Magnaporthe poae strain ATCC 64411.</title>
        <authorList>
            <consortium name="The Broad Institute Genome Sequencing Platform"/>
            <consortium name="Broad Institute Genome Sequencing Center for Infectious Disease"/>
            <person name="Ma L.-J."/>
            <person name="Dead R."/>
            <person name="Young S."/>
            <person name="Zeng Q."/>
            <person name="Koehrsen M."/>
            <person name="Alvarado L."/>
            <person name="Berlin A."/>
            <person name="Chapman S.B."/>
            <person name="Chen Z."/>
            <person name="Freedman E."/>
            <person name="Gellesch M."/>
            <person name="Goldberg J."/>
            <person name="Griggs A."/>
            <person name="Gujja S."/>
            <person name="Heilman E.R."/>
            <person name="Heiman D."/>
            <person name="Hepburn T."/>
            <person name="Howarth C."/>
            <person name="Jen D."/>
            <person name="Larson L."/>
            <person name="Mehta T."/>
            <person name="Neiman D."/>
            <person name="Pearson M."/>
            <person name="Roberts A."/>
            <person name="Saif S."/>
            <person name="Shea T."/>
            <person name="Shenoy N."/>
            <person name="Sisk P."/>
            <person name="Stolte C."/>
            <person name="Sykes S."/>
            <person name="Walk T."/>
            <person name="White J."/>
            <person name="Yandava C."/>
            <person name="Haas B."/>
            <person name="Nusbaum C."/>
            <person name="Birren B."/>
        </authorList>
    </citation>
    <scope>NUCLEOTIDE SEQUENCE</scope>
    <source>
        <strain evidence="10">ATCC 64411</strain>
    </source>
</reference>
<keyword evidence="6 8" id="KW-0539">Nucleus</keyword>
<dbReference type="GO" id="GO:0003712">
    <property type="term" value="F:transcription coregulator activity"/>
    <property type="evidence" value="ECO:0007669"/>
    <property type="project" value="InterPro"/>
</dbReference>
<keyword evidence="12" id="KW-1185">Reference proteome</keyword>
<evidence type="ECO:0000256" key="5">
    <source>
        <dbReference type="ARBA" id="ARBA00023163"/>
    </source>
</evidence>
<dbReference type="GO" id="GO:0006357">
    <property type="term" value="P:regulation of transcription by RNA polymerase II"/>
    <property type="evidence" value="ECO:0007669"/>
    <property type="project" value="InterPro"/>
</dbReference>
<dbReference type="EnsemblFungi" id="MAPG_02422T0">
    <property type="protein sequence ID" value="MAPG_02422T0"/>
    <property type="gene ID" value="MAPG_02422"/>
</dbReference>
<reference evidence="11" key="4">
    <citation type="journal article" date="2015" name="G3 (Bethesda)">
        <title>Genome sequences of three phytopathogenic species of the Magnaporthaceae family of fungi.</title>
        <authorList>
            <person name="Okagaki L.H."/>
            <person name="Nunes C.C."/>
            <person name="Sailsbery J."/>
            <person name="Clay B."/>
            <person name="Brown D."/>
            <person name="John T."/>
            <person name="Oh Y."/>
            <person name="Young N."/>
            <person name="Fitzgerald M."/>
            <person name="Haas B.J."/>
            <person name="Zeng Q."/>
            <person name="Young S."/>
            <person name="Adiconis X."/>
            <person name="Fan L."/>
            <person name="Levin J.Z."/>
            <person name="Mitchell T.K."/>
            <person name="Okubara P.A."/>
            <person name="Farman M.L."/>
            <person name="Kohn L.M."/>
            <person name="Birren B."/>
            <person name="Ma L.-J."/>
            <person name="Dean R.A."/>
        </authorList>
    </citation>
    <scope>NUCLEOTIDE SEQUENCE</scope>
    <source>
        <strain evidence="11">ATCC 64411 / 73-15</strain>
    </source>
</reference>
<dbReference type="GO" id="GO:0070847">
    <property type="term" value="C:core mediator complex"/>
    <property type="evidence" value="ECO:0007669"/>
    <property type="project" value="TreeGrafter"/>
</dbReference>
<dbReference type="PANTHER" id="PTHR13114:SF7">
    <property type="entry name" value="MEDIATOR OF RNA POLYMERASE II TRANSCRIPTION SUBUNIT 17"/>
    <property type="match status" value="1"/>
</dbReference>
<dbReference type="Pfam" id="PF10156">
    <property type="entry name" value="Med17"/>
    <property type="match status" value="1"/>
</dbReference>
<evidence type="ECO:0000256" key="6">
    <source>
        <dbReference type="ARBA" id="ARBA00023242"/>
    </source>
</evidence>
<dbReference type="OrthoDB" id="5319830at2759"/>
<evidence type="ECO:0000256" key="1">
    <source>
        <dbReference type="ARBA" id="ARBA00004123"/>
    </source>
</evidence>
<dbReference type="EMBL" id="GL876967">
    <property type="protein sequence ID" value="KLU83360.1"/>
    <property type="molecule type" value="Genomic_DNA"/>
</dbReference>
<dbReference type="EMBL" id="ADBL01000608">
    <property type="status" value="NOT_ANNOTATED_CDS"/>
    <property type="molecule type" value="Genomic_DNA"/>
</dbReference>
<organism evidence="11 12">
    <name type="scientific">Magnaporthiopsis poae (strain ATCC 64411 / 73-15)</name>
    <name type="common">Kentucky bluegrass fungus</name>
    <name type="synonym">Magnaporthe poae</name>
    <dbReference type="NCBI Taxonomy" id="644358"/>
    <lineage>
        <taxon>Eukaryota</taxon>
        <taxon>Fungi</taxon>
        <taxon>Dikarya</taxon>
        <taxon>Ascomycota</taxon>
        <taxon>Pezizomycotina</taxon>
        <taxon>Sordariomycetes</taxon>
        <taxon>Sordariomycetidae</taxon>
        <taxon>Magnaporthales</taxon>
        <taxon>Magnaporthaceae</taxon>
        <taxon>Magnaporthiopsis</taxon>
    </lineage>
</organism>
<evidence type="ECO:0000313" key="10">
    <source>
        <dbReference type="EMBL" id="KLU83360.1"/>
    </source>
</evidence>
<dbReference type="STRING" id="644358.A0A0C4DRB4"/>
<dbReference type="Proteomes" id="UP000011715">
    <property type="component" value="Unassembled WGS sequence"/>
</dbReference>
<dbReference type="eggNOG" id="ENOG502QS9H">
    <property type="taxonomic scope" value="Eukaryota"/>
</dbReference>
<evidence type="ECO:0000256" key="2">
    <source>
        <dbReference type="ARBA" id="ARBA00005635"/>
    </source>
</evidence>
<keyword evidence="8" id="KW-0010">Activator</keyword>
<dbReference type="GO" id="GO:0016592">
    <property type="term" value="C:mediator complex"/>
    <property type="evidence" value="ECO:0007669"/>
    <property type="project" value="InterPro"/>
</dbReference>
<dbReference type="Gene3D" id="6.10.250.2620">
    <property type="match status" value="1"/>
</dbReference>
<comment type="function">
    <text evidence="8">Component of the Mediator complex, a coactivator involved in the regulated transcription of nearly all RNA polymerase II-dependent genes. Mediator functions as a bridge to convey information from gene-specific regulatory proteins to the basal RNA polymerase II transcription machinery. Mediator is recruited to promoters by direct interactions with regulatory proteins and serves as a scaffold for the assembly of a functional preinitiation complex with RNA polymerase II and the general transcription factors.</text>
</comment>
<evidence type="ECO:0000256" key="7">
    <source>
        <dbReference type="ARBA" id="ARBA00032014"/>
    </source>
</evidence>
<comment type="subcellular location">
    <subcellularLocation>
        <location evidence="1 8">Nucleus</location>
    </subcellularLocation>
</comment>
<reference evidence="11" key="5">
    <citation type="submission" date="2015-06" db="UniProtKB">
        <authorList>
            <consortium name="EnsemblFungi"/>
        </authorList>
    </citation>
    <scope>IDENTIFICATION</scope>
    <source>
        <strain evidence="11">ATCC 64411</strain>
    </source>
</reference>
<dbReference type="OMA" id="AAETKYW"/>
<gene>
    <name evidence="8" type="primary">MED17</name>
    <name evidence="10" type="ORF">MAPG_02422</name>
</gene>
<keyword evidence="5 8" id="KW-0804">Transcription</keyword>
<comment type="subunit">
    <text evidence="8">Component of the Mediator complex.</text>
</comment>
<reference evidence="12" key="2">
    <citation type="submission" date="2010-05" db="EMBL/GenBank/DDBJ databases">
        <title>The genome sequence of Magnaporthe poae strain ATCC 64411.</title>
        <authorList>
            <person name="Ma L.-J."/>
            <person name="Dead R."/>
            <person name="Young S."/>
            <person name="Zeng Q."/>
            <person name="Koehrsen M."/>
            <person name="Alvarado L."/>
            <person name="Berlin A."/>
            <person name="Chapman S.B."/>
            <person name="Chen Z."/>
            <person name="Freedman E."/>
            <person name="Gellesch M."/>
            <person name="Goldberg J."/>
            <person name="Griggs A."/>
            <person name="Gujja S."/>
            <person name="Heilman E.R."/>
            <person name="Heiman D."/>
            <person name="Hepburn T."/>
            <person name="Howarth C."/>
            <person name="Jen D."/>
            <person name="Larson L."/>
            <person name="Mehta T."/>
            <person name="Neiman D."/>
            <person name="Pearson M."/>
            <person name="Roberts A."/>
            <person name="Saif S."/>
            <person name="Shea T."/>
            <person name="Shenoy N."/>
            <person name="Sisk P."/>
            <person name="Stolte C."/>
            <person name="Sykes S."/>
            <person name="Walk T."/>
            <person name="White J."/>
            <person name="Yandava C."/>
            <person name="Haas B."/>
            <person name="Nusbaum C."/>
            <person name="Birren B."/>
        </authorList>
    </citation>
    <scope>NUCLEOTIDE SEQUENCE [LARGE SCALE GENOMIC DNA]</scope>
    <source>
        <strain evidence="12">ATCC 64411 / 73-15</strain>
    </source>
</reference>
<evidence type="ECO:0000256" key="3">
    <source>
        <dbReference type="ARBA" id="ARBA00019610"/>
    </source>
</evidence>
<evidence type="ECO:0000256" key="8">
    <source>
        <dbReference type="RuleBase" id="RU364140"/>
    </source>
</evidence>
<evidence type="ECO:0000256" key="4">
    <source>
        <dbReference type="ARBA" id="ARBA00023015"/>
    </source>
</evidence>
<name>A0A0C4DRB4_MAGP6</name>
<sequence length="681" mass="74409">MTNPTQPPLSLRPWPIGDKRPKSLAEFIARVKSAGPEGFRGISEDELRREVELETTGIASTETEMAAPDGDVDMDSGPSAGDEPSTTAVTAETIRTAREEALRNIDIAHQNAMLTLDFVSLLLTKEDPTNAGRTLSPTLRELVGIGTLGADQLAAPQTNASRVQDNKMVATGWKFLDINRSMDSVLSAAARLQKEISLETRYWADVLAVSDKGWSVSRLPHERQTLGVKFGFSESAPAFRNTSLAPMRRSDDGTVSLDAARVANPQRVRVSIERDGVVVGRSMLPQVPAPDAPLESRVMEARNTIFHQELWYEINREGRTLLSFGVRLAEGAVSYELDPHTKAVIHLCDLTDEAPDELGWGPGPDDVLAEAISSALPLLLSYAHRLNLRVRSQPGPPQARQSRAGQPYALLRPVIAYLEHERSLERTTRFVSDLTWVLQSAGYLSASFTLVEPPVSTASPGSSRHTSSSEALLHTFLSPHEFQLQLSITPAVRLSVIGTTQLSAHLCTMYSTRLLPPLEEVPLGPSGPVVPRQNTLRFVYPPSETYPNFREVTHYVRGAVARFLADQAEQLAFSIAGSIEGDGEQRLDFVKSIDGTAVSAVEPDRRSVRFEVNLVGSSGEVAGADEYGSPQLRVYGVWPPLRDGEEMTPQTWTWTVEEAKGGIGKETVEGVCISIFKGLDY</sequence>
<dbReference type="AlphaFoldDB" id="A0A0C4DRB4"/>
<dbReference type="PANTHER" id="PTHR13114">
    <property type="entry name" value="MEDIATOR OF RNA POLYMERASE II TRANSCRIPTION SUBUNIT 17"/>
    <property type="match status" value="1"/>
</dbReference>
<feature type="region of interest" description="Disordered" evidence="9">
    <location>
        <begin position="65"/>
        <end position="89"/>
    </location>
</feature>
<comment type="similarity">
    <text evidence="2 8">Belongs to the Mediator complex subunit 17 family.</text>
</comment>